<keyword evidence="1" id="KW-0812">Transmembrane</keyword>
<protein>
    <submittedName>
        <fullName evidence="2">Uncharacterized protein</fullName>
    </submittedName>
</protein>
<comment type="caution">
    <text evidence="2">The sequence shown here is derived from an EMBL/GenBank/DDBJ whole genome shotgun (WGS) entry which is preliminary data.</text>
</comment>
<accession>A0A2K4MK29</accession>
<dbReference type="AlphaFoldDB" id="A0A2K4MK29"/>
<dbReference type="Proteomes" id="UP000236416">
    <property type="component" value="Unassembled WGS sequence"/>
</dbReference>
<proteinExistence type="predicted"/>
<organism evidence="2 3">
    <name type="scientific">Chromobacterium sinusclupearum</name>
    <dbReference type="NCBI Taxonomy" id="2077146"/>
    <lineage>
        <taxon>Bacteria</taxon>
        <taxon>Pseudomonadati</taxon>
        <taxon>Pseudomonadota</taxon>
        <taxon>Betaproteobacteria</taxon>
        <taxon>Neisseriales</taxon>
        <taxon>Chromobacteriaceae</taxon>
        <taxon>Chromobacterium</taxon>
    </lineage>
</organism>
<sequence length="290" mass="31422">MSGRCGLNVQHGGALLGILLATALGALVTALALTALTATNQSVKDAARHLEGRQQALWVMGQLARDVVKHRHFGCGAQPWTAQDFAVGHWRLWLPGRGLPHRKLLSDDKQQLAGIELEPLASSNSQSWPQSLLSSCAATWALTGASAQWLGGANAPILQLTPPLPLQTAEQTDGLHAPSLQLWLPLERHYELRDHRLLARDRLGGLPLGAERLLLDNVEHLSISVQLRSSCGDGTAWQWRAAEALDGSGAQRLAAARLELAWRLDSRRARVERLSQDLPLMSTSSCGDKT</sequence>
<gene>
    <name evidence="2" type="ORF">C2134_16455</name>
</gene>
<dbReference type="RefSeq" id="WP_103321209.1">
    <property type="nucleotide sequence ID" value="NZ_PPTF01000073.1"/>
</dbReference>
<reference evidence="2 3" key="1">
    <citation type="submission" date="2018-01" db="EMBL/GenBank/DDBJ databases">
        <title>Genomic Sequence of Chromobacterium MWU13-2610 from wild cranberry bogs within the Cape Cod National Seashore.</title>
        <authorList>
            <person name="O'Hara-Hanley K."/>
            <person name="Soby S."/>
            <person name="Harrison A."/>
        </authorList>
    </citation>
    <scope>NUCLEOTIDE SEQUENCE [LARGE SCALE GENOMIC DNA]</scope>
    <source>
        <strain evidence="2 3">MWU13-2610</strain>
    </source>
</reference>
<evidence type="ECO:0000313" key="2">
    <source>
        <dbReference type="EMBL" id="POA97423.1"/>
    </source>
</evidence>
<evidence type="ECO:0000256" key="1">
    <source>
        <dbReference type="SAM" id="Phobius"/>
    </source>
</evidence>
<name>A0A2K4MK29_9NEIS</name>
<dbReference type="EMBL" id="PPTF01000073">
    <property type="protein sequence ID" value="POA97423.1"/>
    <property type="molecule type" value="Genomic_DNA"/>
</dbReference>
<keyword evidence="1" id="KW-0472">Membrane</keyword>
<evidence type="ECO:0000313" key="3">
    <source>
        <dbReference type="Proteomes" id="UP000236416"/>
    </source>
</evidence>
<feature type="transmembrane region" description="Helical" evidence="1">
    <location>
        <begin position="12"/>
        <end position="36"/>
    </location>
</feature>
<keyword evidence="1" id="KW-1133">Transmembrane helix</keyword>
<keyword evidence="3" id="KW-1185">Reference proteome</keyword>